<dbReference type="PANTHER" id="PTHR30535:SF34">
    <property type="entry name" value="MOLYBDATE-BINDING PROTEIN MOLA"/>
    <property type="match status" value="1"/>
</dbReference>
<comment type="caution">
    <text evidence="3">The sequence shown here is derived from an EMBL/GenBank/DDBJ whole genome shotgun (WGS) entry which is preliminary data.</text>
</comment>
<dbReference type="Proteomes" id="UP001321492">
    <property type="component" value="Unassembled WGS sequence"/>
</dbReference>
<protein>
    <submittedName>
        <fullName evidence="3">ABC transporter substrate-binding protein</fullName>
    </submittedName>
</protein>
<reference evidence="3 4" key="1">
    <citation type="submission" date="2023-05" db="EMBL/GenBank/DDBJ databases">
        <title>Chelatococcus sp. nov., a moderately thermophilic bacterium isolated from hot spring microbial mat.</title>
        <authorList>
            <person name="Hu C.-J."/>
            <person name="Li W.-J."/>
        </authorList>
    </citation>
    <scope>NUCLEOTIDE SEQUENCE [LARGE SCALE GENOMIC DNA]</scope>
    <source>
        <strain evidence="3 4">SYSU G07232</strain>
    </source>
</reference>
<dbReference type="RefSeq" id="WP_283740793.1">
    <property type="nucleotide sequence ID" value="NZ_JASJEV010000006.1"/>
</dbReference>
<dbReference type="InterPro" id="IPR050902">
    <property type="entry name" value="ABC_Transporter_SBP"/>
</dbReference>
<feature type="signal peptide" evidence="1">
    <location>
        <begin position="1"/>
        <end position="29"/>
    </location>
</feature>
<evidence type="ECO:0000259" key="2">
    <source>
        <dbReference type="Pfam" id="PF01497"/>
    </source>
</evidence>
<dbReference type="PANTHER" id="PTHR30535">
    <property type="entry name" value="VITAMIN B12-BINDING PROTEIN"/>
    <property type="match status" value="1"/>
</dbReference>
<name>A0ABT7AII0_9HYPH</name>
<dbReference type="EMBL" id="JASJEV010000006">
    <property type="protein sequence ID" value="MDJ1158797.1"/>
    <property type="molecule type" value="Genomic_DNA"/>
</dbReference>
<dbReference type="SUPFAM" id="SSF53807">
    <property type="entry name" value="Helical backbone' metal receptor"/>
    <property type="match status" value="1"/>
</dbReference>
<evidence type="ECO:0000313" key="4">
    <source>
        <dbReference type="Proteomes" id="UP001321492"/>
    </source>
</evidence>
<evidence type="ECO:0000256" key="1">
    <source>
        <dbReference type="SAM" id="SignalP"/>
    </source>
</evidence>
<organism evidence="3 4">
    <name type="scientific">Chelatococcus albus</name>
    <dbReference type="NCBI Taxonomy" id="3047466"/>
    <lineage>
        <taxon>Bacteria</taxon>
        <taxon>Pseudomonadati</taxon>
        <taxon>Pseudomonadota</taxon>
        <taxon>Alphaproteobacteria</taxon>
        <taxon>Hyphomicrobiales</taxon>
        <taxon>Chelatococcaceae</taxon>
        <taxon>Chelatococcus</taxon>
    </lineage>
</organism>
<keyword evidence="1" id="KW-0732">Signal</keyword>
<sequence>MSPFARKFRLGRALALVLVLGLAAPPVLAQEAPPRRVVSLNLCADQLLIALADRNQIASLSPLARDASMSFLAQEAQSLPVNGGSGEVILTEGADLVLAGRYGSRARRELIERRGVPVAVLDPWRDLDQGRAQIRDLAARLGHPVRGEALIAAIDAALARSHNVAREPRSVLVLYRRGWVPGEASLVAEFLRHMGLEPMQARLGLPQGGLVRLERVVAMPPDYVLLDESDAAAIDNGTALLVHPALKAAVPPERRLVLPGRLTICGGPSTPAAIDALAAEIRAKLR</sequence>
<gene>
    <name evidence="3" type="ORF">QNA08_11190</name>
</gene>
<proteinExistence type="predicted"/>
<accession>A0ABT7AII0</accession>
<feature type="domain" description="Fe/B12 periplasmic-binding" evidence="2">
    <location>
        <begin position="37"/>
        <end position="229"/>
    </location>
</feature>
<keyword evidence="4" id="KW-1185">Reference proteome</keyword>
<dbReference type="Gene3D" id="3.40.50.1980">
    <property type="entry name" value="Nitrogenase molybdenum iron protein domain"/>
    <property type="match status" value="2"/>
</dbReference>
<dbReference type="InterPro" id="IPR002491">
    <property type="entry name" value="ABC_transptr_periplasmic_BD"/>
</dbReference>
<dbReference type="Pfam" id="PF01497">
    <property type="entry name" value="Peripla_BP_2"/>
    <property type="match status" value="1"/>
</dbReference>
<feature type="chain" id="PRO_5046351558" evidence="1">
    <location>
        <begin position="30"/>
        <end position="286"/>
    </location>
</feature>
<evidence type="ECO:0000313" key="3">
    <source>
        <dbReference type="EMBL" id="MDJ1158797.1"/>
    </source>
</evidence>